<comment type="subcellular location">
    <subcellularLocation>
        <location evidence="1">Membrane</location>
    </subcellularLocation>
</comment>
<evidence type="ECO:0000256" key="4">
    <source>
        <dbReference type="ARBA" id="ARBA00022723"/>
    </source>
</evidence>
<feature type="transmembrane region" description="Helical" evidence="8">
    <location>
        <begin position="157"/>
        <end position="174"/>
    </location>
</feature>
<gene>
    <name evidence="9" type="ORF">OAUR00152_LOCUS4571</name>
</gene>
<evidence type="ECO:0008006" key="10">
    <source>
        <dbReference type="Google" id="ProtNLM"/>
    </source>
</evidence>
<dbReference type="AlphaFoldDB" id="A0A7S4HW25"/>
<dbReference type="Pfam" id="PF01127">
    <property type="entry name" value="Sdh_cyt"/>
    <property type="match status" value="1"/>
</dbReference>
<keyword evidence="5 8" id="KW-1133">Transmembrane helix</keyword>
<dbReference type="CDD" id="cd03499">
    <property type="entry name" value="SQR_TypeC_SdhC"/>
    <property type="match status" value="1"/>
</dbReference>
<dbReference type="NCBIfam" id="TIGR02970">
    <property type="entry name" value="succ_dehyd_cytB"/>
    <property type="match status" value="1"/>
</dbReference>
<evidence type="ECO:0000256" key="8">
    <source>
        <dbReference type="SAM" id="Phobius"/>
    </source>
</evidence>
<dbReference type="PANTHER" id="PTHR10978">
    <property type="entry name" value="SUCCINATE DEHYDROGENASE CYTOCHROME B560 SUBUNIT"/>
    <property type="match status" value="1"/>
</dbReference>
<dbReference type="Gene3D" id="1.20.1300.10">
    <property type="entry name" value="Fumarate reductase/succinate dehydrogenase, transmembrane subunit"/>
    <property type="match status" value="1"/>
</dbReference>
<keyword evidence="3 8" id="KW-0812">Transmembrane</keyword>
<dbReference type="InterPro" id="IPR000701">
    <property type="entry name" value="SuccDH_FuR_B_TM-su"/>
</dbReference>
<keyword evidence="7 8" id="KW-0472">Membrane</keyword>
<keyword evidence="2" id="KW-0349">Heme</keyword>
<proteinExistence type="predicted"/>
<evidence type="ECO:0000256" key="3">
    <source>
        <dbReference type="ARBA" id="ARBA00022692"/>
    </source>
</evidence>
<keyword evidence="6" id="KW-0408">Iron</keyword>
<dbReference type="GO" id="GO:0046872">
    <property type="term" value="F:metal ion binding"/>
    <property type="evidence" value="ECO:0007669"/>
    <property type="project" value="UniProtKB-KW"/>
</dbReference>
<accession>A0A7S4HW25</accession>
<evidence type="ECO:0000313" key="9">
    <source>
        <dbReference type="EMBL" id="CAE2211100.1"/>
    </source>
</evidence>
<dbReference type="InterPro" id="IPR034804">
    <property type="entry name" value="SQR/QFR_C/D"/>
</dbReference>
<dbReference type="GO" id="GO:0009055">
    <property type="term" value="F:electron transfer activity"/>
    <property type="evidence" value="ECO:0007669"/>
    <property type="project" value="InterPro"/>
</dbReference>
<keyword evidence="4" id="KW-0479">Metal-binding</keyword>
<sequence>MIASRTLATVRPLVSRRMAATALVSFQDRSMTVLSKQSAEEYKKENYNQRMKRTGRPVSPHVTIYSFPIGALSSITNRVTGVALSFGAAGLGLVEIVGGSGTALGLMQDIGSMGPAVTSVAKFSVAFPVVYHYLAGVRHLVWDNMPEYLTNVDVEKASWALVGSSVILSVPFIFL</sequence>
<dbReference type="EMBL" id="HBKQ01006844">
    <property type="protein sequence ID" value="CAE2211100.1"/>
    <property type="molecule type" value="Transcribed_RNA"/>
</dbReference>
<evidence type="ECO:0000256" key="5">
    <source>
        <dbReference type="ARBA" id="ARBA00022989"/>
    </source>
</evidence>
<dbReference type="GO" id="GO:0006099">
    <property type="term" value="P:tricarboxylic acid cycle"/>
    <property type="evidence" value="ECO:0007669"/>
    <property type="project" value="InterPro"/>
</dbReference>
<evidence type="ECO:0000256" key="2">
    <source>
        <dbReference type="ARBA" id="ARBA00022617"/>
    </source>
</evidence>
<name>A0A7S4HW25_9STRA</name>
<dbReference type="GO" id="GO:0006121">
    <property type="term" value="P:mitochondrial electron transport, succinate to ubiquinone"/>
    <property type="evidence" value="ECO:0007669"/>
    <property type="project" value="TreeGrafter"/>
</dbReference>
<evidence type="ECO:0000256" key="6">
    <source>
        <dbReference type="ARBA" id="ARBA00023004"/>
    </source>
</evidence>
<evidence type="ECO:0000256" key="7">
    <source>
        <dbReference type="ARBA" id="ARBA00023136"/>
    </source>
</evidence>
<organism evidence="9">
    <name type="scientific">Odontella aurita</name>
    <dbReference type="NCBI Taxonomy" id="265563"/>
    <lineage>
        <taxon>Eukaryota</taxon>
        <taxon>Sar</taxon>
        <taxon>Stramenopiles</taxon>
        <taxon>Ochrophyta</taxon>
        <taxon>Bacillariophyta</taxon>
        <taxon>Mediophyceae</taxon>
        <taxon>Biddulphiophycidae</taxon>
        <taxon>Eupodiscales</taxon>
        <taxon>Odontellaceae</taxon>
        <taxon>Odontella</taxon>
    </lineage>
</organism>
<feature type="transmembrane region" description="Helical" evidence="8">
    <location>
        <begin position="82"/>
        <end position="107"/>
    </location>
</feature>
<dbReference type="PANTHER" id="PTHR10978:SF5">
    <property type="entry name" value="SUCCINATE DEHYDROGENASE CYTOCHROME B560 SUBUNIT, MITOCHONDRIAL"/>
    <property type="match status" value="1"/>
</dbReference>
<protein>
    <recommendedName>
        <fullName evidence="10">Succinate dehydrogenase cytochrome b560 subunit, mitochondrial</fullName>
    </recommendedName>
</protein>
<reference evidence="9" key="1">
    <citation type="submission" date="2021-01" db="EMBL/GenBank/DDBJ databases">
        <authorList>
            <person name="Corre E."/>
            <person name="Pelletier E."/>
            <person name="Niang G."/>
            <person name="Scheremetjew M."/>
            <person name="Finn R."/>
            <person name="Kale V."/>
            <person name="Holt S."/>
            <person name="Cochrane G."/>
            <person name="Meng A."/>
            <person name="Brown T."/>
            <person name="Cohen L."/>
        </authorList>
    </citation>
    <scope>NUCLEOTIDE SEQUENCE</scope>
    <source>
        <strain evidence="9">Isolate 1302-5</strain>
    </source>
</reference>
<dbReference type="InterPro" id="IPR014314">
    <property type="entry name" value="Succ_DH_cytb556"/>
</dbReference>
<evidence type="ECO:0000256" key="1">
    <source>
        <dbReference type="ARBA" id="ARBA00004370"/>
    </source>
</evidence>
<feature type="transmembrane region" description="Helical" evidence="8">
    <location>
        <begin position="119"/>
        <end position="137"/>
    </location>
</feature>
<dbReference type="GO" id="GO:0016020">
    <property type="term" value="C:membrane"/>
    <property type="evidence" value="ECO:0007669"/>
    <property type="project" value="UniProtKB-SubCell"/>
</dbReference>
<dbReference type="GO" id="GO:0005739">
    <property type="term" value="C:mitochondrion"/>
    <property type="evidence" value="ECO:0007669"/>
    <property type="project" value="GOC"/>
</dbReference>
<dbReference type="SUPFAM" id="SSF81343">
    <property type="entry name" value="Fumarate reductase respiratory complex transmembrane subunits"/>
    <property type="match status" value="1"/>
</dbReference>